<feature type="domain" description="HTH cro/C1-type" evidence="1">
    <location>
        <begin position="20"/>
        <end position="74"/>
    </location>
</feature>
<name>A0AAW9KE79_9ACTO</name>
<dbReference type="Proteomes" id="UP001289581">
    <property type="component" value="Unassembled WGS sequence"/>
</dbReference>
<keyword evidence="3" id="KW-1185">Reference proteome</keyword>
<gene>
    <name evidence="2" type="ORF">QU665_06130</name>
</gene>
<dbReference type="Pfam" id="PF13560">
    <property type="entry name" value="HTH_31"/>
    <property type="match status" value="1"/>
</dbReference>
<protein>
    <submittedName>
        <fullName evidence="2">Helix-turn-helix domain-containing protein</fullName>
    </submittedName>
</protein>
<proteinExistence type="predicted"/>
<accession>A0AAW9KE79</accession>
<dbReference type="GO" id="GO:0003677">
    <property type="term" value="F:DNA binding"/>
    <property type="evidence" value="ECO:0007669"/>
    <property type="project" value="InterPro"/>
</dbReference>
<evidence type="ECO:0000313" key="3">
    <source>
        <dbReference type="Proteomes" id="UP001289581"/>
    </source>
</evidence>
<organism evidence="2 3">
    <name type="scientific">Actinomyces oris</name>
    <dbReference type="NCBI Taxonomy" id="544580"/>
    <lineage>
        <taxon>Bacteria</taxon>
        <taxon>Bacillati</taxon>
        <taxon>Actinomycetota</taxon>
        <taxon>Actinomycetes</taxon>
        <taxon>Actinomycetales</taxon>
        <taxon>Actinomycetaceae</taxon>
        <taxon>Actinomyces</taxon>
    </lineage>
</organism>
<dbReference type="RefSeq" id="WP_075391989.1">
    <property type="nucleotide sequence ID" value="NZ_JAXBCZ010000001.1"/>
</dbReference>
<dbReference type="AlphaFoldDB" id="A0AAW9KE79"/>
<dbReference type="InterPro" id="IPR001387">
    <property type="entry name" value="Cro/C1-type_HTH"/>
</dbReference>
<dbReference type="InterPro" id="IPR010982">
    <property type="entry name" value="Lambda_DNA-bd_dom_sf"/>
</dbReference>
<dbReference type="PROSITE" id="PS50943">
    <property type="entry name" value="HTH_CROC1"/>
    <property type="match status" value="1"/>
</dbReference>
<evidence type="ECO:0000259" key="1">
    <source>
        <dbReference type="PROSITE" id="PS50943"/>
    </source>
</evidence>
<dbReference type="EMBL" id="JAXBCZ010000001">
    <property type="protein sequence ID" value="MEA1304643.1"/>
    <property type="molecule type" value="Genomic_DNA"/>
</dbReference>
<comment type="caution">
    <text evidence="2">The sequence shown here is derived from an EMBL/GenBank/DDBJ whole genome shotgun (WGS) entry which is preliminary data.</text>
</comment>
<dbReference type="SUPFAM" id="SSF47413">
    <property type="entry name" value="lambda repressor-like DNA-binding domains"/>
    <property type="match status" value="1"/>
</dbReference>
<evidence type="ECO:0000313" key="2">
    <source>
        <dbReference type="EMBL" id="MEA1304643.1"/>
    </source>
</evidence>
<dbReference type="SMART" id="SM00530">
    <property type="entry name" value="HTH_XRE"/>
    <property type="match status" value="1"/>
</dbReference>
<dbReference type="Gene3D" id="1.10.260.40">
    <property type="entry name" value="lambda repressor-like DNA-binding domains"/>
    <property type="match status" value="1"/>
</dbReference>
<reference evidence="2 3" key="1">
    <citation type="submission" date="2023-06" db="EMBL/GenBank/DDBJ databases">
        <title>Actinomyces orist ORNL 0101 HMT-893 genome.</title>
        <authorList>
            <person name="Johnston C.D."/>
            <person name="Chen T."/>
            <person name="Dewhirst F.E."/>
        </authorList>
    </citation>
    <scope>NUCLEOTIDE SEQUENCE [LARGE SCALE GENOMIC DNA]</scope>
    <source>
        <strain evidence="2 3">ORNL 0101</strain>
    </source>
</reference>
<sequence>MVSIAKDPAIGLNGAVAAELRAERAAKGITFDTLTERVSLSKSTLLFLFNARRLISLEALAEITSALDISVIEIIERAENRLERELSEPKPEPQQ</sequence>